<reference evidence="2 3" key="1">
    <citation type="submission" date="2019-09" db="EMBL/GenBank/DDBJ databases">
        <title>Bird 10,000 Genomes (B10K) Project - Family phase.</title>
        <authorList>
            <person name="Zhang G."/>
        </authorList>
    </citation>
    <scope>NUCLEOTIDE SEQUENCE [LARGE SCALE GENOMIC DNA]</scope>
    <source>
        <strain evidence="2">B10K-DU-002-13</strain>
        <tissue evidence="2">Muscle</tissue>
    </source>
</reference>
<proteinExistence type="predicted"/>
<gene>
    <name evidence="2" type="primary">Muc16_0</name>
    <name evidence="2" type="ORF">HIMHIM_R08504</name>
</gene>
<dbReference type="AlphaFoldDB" id="A0A7L1KU24"/>
<name>A0A7L1KU24_HIMHI</name>
<protein>
    <submittedName>
        <fullName evidence="2">MUC16 protein</fullName>
    </submittedName>
</protein>
<dbReference type="Proteomes" id="UP000571567">
    <property type="component" value="Unassembled WGS sequence"/>
</dbReference>
<feature type="domain" description="SEA" evidence="1">
    <location>
        <begin position="5"/>
        <end position="123"/>
    </location>
</feature>
<dbReference type="EMBL" id="VXBK01003638">
    <property type="protein sequence ID" value="NXN66488.1"/>
    <property type="molecule type" value="Genomic_DNA"/>
</dbReference>
<keyword evidence="3" id="KW-1185">Reference proteome</keyword>
<dbReference type="SUPFAM" id="SSF82671">
    <property type="entry name" value="SEA domain"/>
    <property type="match status" value="1"/>
</dbReference>
<dbReference type="PANTHER" id="PTHR14672:SF1">
    <property type="entry name" value="MUCIN-16"/>
    <property type="match status" value="1"/>
</dbReference>
<dbReference type="InterPro" id="IPR036364">
    <property type="entry name" value="SEA_dom_sf"/>
</dbReference>
<dbReference type="Pfam" id="PF01390">
    <property type="entry name" value="SEA"/>
    <property type="match status" value="1"/>
</dbReference>
<dbReference type="Gene3D" id="3.30.70.960">
    <property type="entry name" value="SEA domain"/>
    <property type="match status" value="1"/>
</dbReference>
<evidence type="ECO:0000259" key="1">
    <source>
        <dbReference type="PROSITE" id="PS50024"/>
    </source>
</evidence>
<evidence type="ECO:0000313" key="3">
    <source>
        <dbReference type="Proteomes" id="UP000571567"/>
    </source>
</evidence>
<organism evidence="2 3">
    <name type="scientific">Himantopus himantopus</name>
    <name type="common">Black-winged stilt</name>
    <name type="synonym">Charadrius himantopus</name>
    <dbReference type="NCBI Taxonomy" id="225398"/>
    <lineage>
        <taxon>Eukaryota</taxon>
        <taxon>Metazoa</taxon>
        <taxon>Chordata</taxon>
        <taxon>Craniata</taxon>
        <taxon>Vertebrata</taxon>
        <taxon>Euteleostomi</taxon>
        <taxon>Archelosauria</taxon>
        <taxon>Archosauria</taxon>
        <taxon>Dinosauria</taxon>
        <taxon>Saurischia</taxon>
        <taxon>Theropoda</taxon>
        <taxon>Coelurosauria</taxon>
        <taxon>Aves</taxon>
        <taxon>Neognathae</taxon>
        <taxon>Neoaves</taxon>
        <taxon>Charadriiformes</taxon>
        <taxon>Recurvirostridae</taxon>
        <taxon>Himantopus</taxon>
    </lineage>
</organism>
<feature type="non-terminal residue" evidence="2">
    <location>
        <position position="1"/>
    </location>
</feature>
<evidence type="ECO:0000313" key="2">
    <source>
        <dbReference type="EMBL" id="NXN66488.1"/>
    </source>
</evidence>
<accession>A0A7L1KU24</accession>
<sequence>PPLAREGRFTVNFTVTNLLYTSALGNSDSKKFMATKRTLAYLLDRVLKKSSISPAYTGCTVVALRSKKNRDDTGVDAICSYRDEPSDAKFSRVTVYHELSNMTNGITKLGHYSLNSQSLYING</sequence>
<dbReference type="OrthoDB" id="9947814at2759"/>
<feature type="non-terminal residue" evidence="2">
    <location>
        <position position="123"/>
    </location>
</feature>
<dbReference type="InterPro" id="IPR000082">
    <property type="entry name" value="SEA_dom"/>
</dbReference>
<dbReference type="PANTHER" id="PTHR14672">
    <property type="entry name" value="MUCIN-16"/>
    <property type="match status" value="1"/>
</dbReference>
<comment type="caution">
    <text evidence="2">The sequence shown here is derived from an EMBL/GenBank/DDBJ whole genome shotgun (WGS) entry which is preliminary data.</text>
</comment>
<dbReference type="PROSITE" id="PS50024">
    <property type="entry name" value="SEA"/>
    <property type="match status" value="1"/>
</dbReference>
<dbReference type="InterPro" id="IPR028850">
    <property type="entry name" value="MUC16"/>
</dbReference>